<organism evidence="1 2">
    <name type="scientific">Bimuria novae-zelandiae CBS 107.79</name>
    <dbReference type="NCBI Taxonomy" id="1447943"/>
    <lineage>
        <taxon>Eukaryota</taxon>
        <taxon>Fungi</taxon>
        <taxon>Dikarya</taxon>
        <taxon>Ascomycota</taxon>
        <taxon>Pezizomycotina</taxon>
        <taxon>Dothideomycetes</taxon>
        <taxon>Pleosporomycetidae</taxon>
        <taxon>Pleosporales</taxon>
        <taxon>Massarineae</taxon>
        <taxon>Didymosphaeriaceae</taxon>
        <taxon>Bimuria</taxon>
    </lineage>
</organism>
<sequence>MAFFTLGLFVDSISYNATSAAGAAAALNGRPTEEQDRVFLWDVANLRGGSVHGRAKFLASRSWRSGMSDSVLRLPHGSWDEDVSIVGEMIAVDEVVRVVKCAWEKDRICEGNI</sequence>
<accession>A0A6A5UY82</accession>
<dbReference type="AlphaFoldDB" id="A0A6A5UY82"/>
<protein>
    <submittedName>
        <fullName evidence="1">Uncharacterized protein</fullName>
    </submittedName>
</protein>
<proteinExistence type="predicted"/>
<keyword evidence="2" id="KW-1185">Reference proteome</keyword>
<gene>
    <name evidence="1" type="ORF">BU23DRAFT_572813</name>
</gene>
<evidence type="ECO:0000313" key="2">
    <source>
        <dbReference type="Proteomes" id="UP000800036"/>
    </source>
</evidence>
<dbReference type="EMBL" id="ML976727">
    <property type="protein sequence ID" value="KAF1967826.1"/>
    <property type="molecule type" value="Genomic_DNA"/>
</dbReference>
<name>A0A6A5UY82_9PLEO</name>
<dbReference type="Proteomes" id="UP000800036">
    <property type="component" value="Unassembled WGS sequence"/>
</dbReference>
<reference evidence="1" key="1">
    <citation type="journal article" date="2020" name="Stud. Mycol.">
        <title>101 Dothideomycetes genomes: a test case for predicting lifestyles and emergence of pathogens.</title>
        <authorList>
            <person name="Haridas S."/>
            <person name="Albert R."/>
            <person name="Binder M."/>
            <person name="Bloem J."/>
            <person name="Labutti K."/>
            <person name="Salamov A."/>
            <person name="Andreopoulos B."/>
            <person name="Baker S."/>
            <person name="Barry K."/>
            <person name="Bills G."/>
            <person name="Bluhm B."/>
            <person name="Cannon C."/>
            <person name="Castanera R."/>
            <person name="Culley D."/>
            <person name="Daum C."/>
            <person name="Ezra D."/>
            <person name="Gonzalez J."/>
            <person name="Henrissat B."/>
            <person name="Kuo A."/>
            <person name="Liang C."/>
            <person name="Lipzen A."/>
            <person name="Lutzoni F."/>
            <person name="Magnuson J."/>
            <person name="Mondo S."/>
            <person name="Nolan M."/>
            <person name="Ohm R."/>
            <person name="Pangilinan J."/>
            <person name="Park H.-J."/>
            <person name="Ramirez L."/>
            <person name="Alfaro M."/>
            <person name="Sun H."/>
            <person name="Tritt A."/>
            <person name="Yoshinaga Y."/>
            <person name="Zwiers L.-H."/>
            <person name="Turgeon B."/>
            <person name="Goodwin S."/>
            <person name="Spatafora J."/>
            <person name="Crous P."/>
            <person name="Grigoriev I."/>
        </authorList>
    </citation>
    <scope>NUCLEOTIDE SEQUENCE</scope>
    <source>
        <strain evidence="1">CBS 107.79</strain>
    </source>
</reference>
<evidence type="ECO:0000313" key="1">
    <source>
        <dbReference type="EMBL" id="KAF1967826.1"/>
    </source>
</evidence>